<dbReference type="EMBL" id="MU393446">
    <property type="protein sequence ID" value="KAI4867536.1"/>
    <property type="molecule type" value="Genomic_DNA"/>
</dbReference>
<name>A0ACB9Z868_9PEZI</name>
<reference evidence="1 2" key="1">
    <citation type="journal article" date="2022" name="New Phytol.">
        <title>Ecological generalism drives hyperdiversity of secondary metabolite gene clusters in xylarialean endophytes.</title>
        <authorList>
            <person name="Franco M.E.E."/>
            <person name="Wisecaver J.H."/>
            <person name="Arnold A.E."/>
            <person name="Ju Y.M."/>
            <person name="Slot J.C."/>
            <person name="Ahrendt S."/>
            <person name="Moore L.P."/>
            <person name="Eastman K.E."/>
            <person name="Scott K."/>
            <person name="Konkel Z."/>
            <person name="Mondo S.J."/>
            <person name="Kuo A."/>
            <person name="Hayes R.D."/>
            <person name="Haridas S."/>
            <person name="Andreopoulos B."/>
            <person name="Riley R."/>
            <person name="LaButti K."/>
            <person name="Pangilinan J."/>
            <person name="Lipzen A."/>
            <person name="Amirebrahimi M."/>
            <person name="Yan J."/>
            <person name="Adam C."/>
            <person name="Keymanesh K."/>
            <person name="Ng V."/>
            <person name="Louie K."/>
            <person name="Northen T."/>
            <person name="Drula E."/>
            <person name="Henrissat B."/>
            <person name="Hsieh H.M."/>
            <person name="Youens-Clark K."/>
            <person name="Lutzoni F."/>
            <person name="Miadlikowska J."/>
            <person name="Eastwood D.C."/>
            <person name="Hamelin R.C."/>
            <person name="Grigoriev I.V."/>
            <person name="U'Ren J.M."/>
        </authorList>
    </citation>
    <scope>NUCLEOTIDE SEQUENCE [LARGE SCALE GENOMIC DNA]</scope>
    <source>
        <strain evidence="1 2">CBS 119005</strain>
    </source>
</reference>
<dbReference type="Proteomes" id="UP001497700">
    <property type="component" value="Unassembled WGS sequence"/>
</dbReference>
<organism evidence="1 2">
    <name type="scientific">Hypoxylon rubiginosum</name>
    <dbReference type="NCBI Taxonomy" id="110542"/>
    <lineage>
        <taxon>Eukaryota</taxon>
        <taxon>Fungi</taxon>
        <taxon>Dikarya</taxon>
        <taxon>Ascomycota</taxon>
        <taxon>Pezizomycotina</taxon>
        <taxon>Sordariomycetes</taxon>
        <taxon>Xylariomycetidae</taxon>
        <taxon>Xylariales</taxon>
        <taxon>Hypoxylaceae</taxon>
        <taxon>Hypoxylon</taxon>
    </lineage>
</organism>
<gene>
    <name evidence="1" type="ORF">F4820DRAFT_445981</name>
</gene>
<evidence type="ECO:0000313" key="1">
    <source>
        <dbReference type="EMBL" id="KAI4867536.1"/>
    </source>
</evidence>
<comment type="caution">
    <text evidence="1">The sequence shown here is derived from an EMBL/GenBank/DDBJ whole genome shotgun (WGS) entry which is preliminary data.</text>
</comment>
<evidence type="ECO:0000313" key="2">
    <source>
        <dbReference type="Proteomes" id="UP001497700"/>
    </source>
</evidence>
<accession>A0ACB9Z868</accession>
<sequence length="201" mass="22371">MDIHTTVGDPYSHYLPTTFGRRPSPSRQSSFHHHGGSAPHHQPSSSGFTNGNGNGNRGRHDENQPPTHQQQRTASDQVYRETFASHERAVFQEEVRARMRRRDAARNRALFRGRFYRRPEFYAITLGFLGLLYPILNQYVFQPWVERIRHPQEPEGQQQFLSAHMAAAAAAAVGGGGLGDDDAGMGLGTELGTGATEGLEF</sequence>
<proteinExistence type="predicted"/>
<keyword evidence="2" id="KW-1185">Reference proteome</keyword>
<protein>
    <submittedName>
        <fullName evidence="1">Uncharacterized protein</fullName>
    </submittedName>
</protein>